<dbReference type="EMBL" id="JACAZI010000034">
    <property type="protein sequence ID" value="KAF7328731.1"/>
    <property type="molecule type" value="Genomic_DNA"/>
</dbReference>
<keyword evidence="2" id="KW-1185">Reference proteome</keyword>
<comment type="caution">
    <text evidence="1">The sequence shown here is derived from an EMBL/GenBank/DDBJ whole genome shotgun (WGS) entry which is preliminary data.</text>
</comment>
<evidence type="ECO:0000313" key="1">
    <source>
        <dbReference type="EMBL" id="KAF7328731.1"/>
    </source>
</evidence>
<gene>
    <name evidence="1" type="ORF">MVEN_02501700</name>
</gene>
<proteinExistence type="predicted"/>
<reference evidence="1" key="1">
    <citation type="submission" date="2020-05" db="EMBL/GenBank/DDBJ databases">
        <title>Mycena genomes resolve the evolution of fungal bioluminescence.</title>
        <authorList>
            <person name="Tsai I.J."/>
        </authorList>
    </citation>
    <scope>NUCLEOTIDE SEQUENCE</scope>
    <source>
        <strain evidence="1">CCC161011</strain>
    </source>
</reference>
<dbReference type="Proteomes" id="UP000620124">
    <property type="component" value="Unassembled WGS sequence"/>
</dbReference>
<organism evidence="1 2">
    <name type="scientific">Mycena venus</name>
    <dbReference type="NCBI Taxonomy" id="2733690"/>
    <lineage>
        <taxon>Eukaryota</taxon>
        <taxon>Fungi</taxon>
        <taxon>Dikarya</taxon>
        <taxon>Basidiomycota</taxon>
        <taxon>Agaricomycotina</taxon>
        <taxon>Agaricomycetes</taxon>
        <taxon>Agaricomycetidae</taxon>
        <taxon>Agaricales</taxon>
        <taxon>Marasmiineae</taxon>
        <taxon>Mycenaceae</taxon>
        <taxon>Mycena</taxon>
    </lineage>
</organism>
<name>A0A8H6U3X4_9AGAR</name>
<dbReference type="AlphaFoldDB" id="A0A8H6U3X4"/>
<sequence>MVLPPDLGCTHTTWGNRRLRDDVQIFGRGSSCLPGRLETVFTELVHPLAAFYRSVRIGISTSHRSTNATFKVRGHLPFRRADAFSLVLHPPSSSLFLPWPIQIHNVAPTEYLLSSLAAPES</sequence>
<protein>
    <submittedName>
        <fullName evidence="1">Uncharacterized protein</fullName>
    </submittedName>
</protein>
<accession>A0A8H6U3X4</accession>
<evidence type="ECO:0000313" key="2">
    <source>
        <dbReference type="Proteomes" id="UP000620124"/>
    </source>
</evidence>